<dbReference type="InterPro" id="IPR055191">
    <property type="entry name" value="POL2_thumb"/>
</dbReference>
<dbReference type="Pfam" id="PF22634">
    <property type="entry name" value="POL2_thumb"/>
    <property type="match status" value="2"/>
</dbReference>
<dbReference type="GO" id="GO:0003887">
    <property type="term" value="F:DNA-directed DNA polymerase activity"/>
    <property type="evidence" value="ECO:0007669"/>
    <property type="project" value="UniProtKB-KW"/>
</dbReference>
<evidence type="ECO:0000313" key="19">
    <source>
        <dbReference type="Proteomes" id="UP000224006"/>
    </source>
</evidence>
<comment type="subcellular location">
    <subcellularLocation>
        <location evidence="1">Nucleus</location>
    </subcellularLocation>
</comment>
<dbReference type="GO" id="GO:0006287">
    <property type="term" value="P:base-excision repair, gap-filling"/>
    <property type="evidence" value="ECO:0007669"/>
    <property type="project" value="TreeGrafter"/>
</dbReference>
<reference evidence="18 19" key="1">
    <citation type="submission" date="2017-09" db="EMBL/GenBank/DDBJ databases">
        <title>Genome sequencing of Besnoitia besnoiti strain Bb-Ger1.</title>
        <authorList>
            <person name="Schares G."/>
            <person name="Venepally P."/>
            <person name="Lorenzi H.A."/>
        </authorList>
    </citation>
    <scope>NUCLEOTIDE SEQUENCE [LARGE SCALE GENOMIC DNA]</scope>
    <source>
        <strain evidence="18 19">Bb-Ger1</strain>
    </source>
</reference>
<dbReference type="GO" id="GO:0006297">
    <property type="term" value="P:nucleotide-excision repair, DNA gap filling"/>
    <property type="evidence" value="ECO:0007669"/>
    <property type="project" value="TreeGrafter"/>
</dbReference>
<evidence type="ECO:0000259" key="17">
    <source>
        <dbReference type="SMART" id="SM01159"/>
    </source>
</evidence>
<dbReference type="Gene3D" id="3.90.1600.10">
    <property type="entry name" value="Palm domain of DNA polymerase"/>
    <property type="match status" value="1"/>
</dbReference>
<evidence type="ECO:0000256" key="14">
    <source>
        <dbReference type="ARBA" id="ARBA00023125"/>
    </source>
</evidence>
<dbReference type="GO" id="GO:0008310">
    <property type="term" value="F:single-stranded DNA 3'-5' DNA exonuclease activity"/>
    <property type="evidence" value="ECO:0007669"/>
    <property type="project" value="TreeGrafter"/>
</dbReference>
<evidence type="ECO:0000256" key="4">
    <source>
        <dbReference type="ARBA" id="ARBA00022485"/>
    </source>
</evidence>
<feature type="region of interest" description="Disordered" evidence="16">
    <location>
        <begin position="1937"/>
        <end position="1990"/>
    </location>
</feature>
<feature type="region of interest" description="Disordered" evidence="16">
    <location>
        <begin position="2323"/>
        <end position="2343"/>
    </location>
</feature>
<dbReference type="OrthoDB" id="10060449at2759"/>
<evidence type="ECO:0000256" key="11">
    <source>
        <dbReference type="ARBA" id="ARBA00022932"/>
    </source>
</evidence>
<dbReference type="VEuPathDB" id="ToxoDB:BESB_044070"/>
<evidence type="ECO:0000313" key="18">
    <source>
        <dbReference type="EMBL" id="PFH36215.1"/>
    </source>
</evidence>
<dbReference type="InterPro" id="IPR036397">
    <property type="entry name" value="RNaseH_sf"/>
</dbReference>
<dbReference type="Pfam" id="PF08490">
    <property type="entry name" value="DUF1744"/>
    <property type="match status" value="1"/>
</dbReference>
<dbReference type="InterPro" id="IPR023211">
    <property type="entry name" value="DNA_pol_palm_dom_sf"/>
</dbReference>
<evidence type="ECO:0000256" key="15">
    <source>
        <dbReference type="ARBA" id="ARBA00023242"/>
    </source>
</evidence>
<feature type="compositionally biased region" description="Acidic residues" evidence="16">
    <location>
        <begin position="1943"/>
        <end position="1961"/>
    </location>
</feature>
<name>A0A2A9MDZ4_BESBE</name>
<dbReference type="GO" id="GO:0006272">
    <property type="term" value="P:leading strand elongation"/>
    <property type="evidence" value="ECO:0007669"/>
    <property type="project" value="TreeGrafter"/>
</dbReference>
<gene>
    <name evidence="18" type="ORF">BESB_044070</name>
</gene>
<keyword evidence="14" id="KW-0238">DNA-binding</keyword>
<dbReference type="InterPro" id="IPR006133">
    <property type="entry name" value="DNA-dir_DNA_pol_B_exonuc"/>
</dbReference>
<dbReference type="GO" id="GO:0051539">
    <property type="term" value="F:4 iron, 4 sulfur cluster binding"/>
    <property type="evidence" value="ECO:0007669"/>
    <property type="project" value="UniProtKB-KW"/>
</dbReference>
<evidence type="ECO:0000256" key="2">
    <source>
        <dbReference type="ARBA" id="ARBA00005755"/>
    </source>
</evidence>
<dbReference type="SMART" id="SM00486">
    <property type="entry name" value="POLBc"/>
    <property type="match status" value="1"/>
</dbReference>
<evidence type="ECO:0000256" key="10">
    <source>
        <dbReference type="ARBA" id="ARBA00022833"/>
    </source>
</evidence>
<accession>A0A2A9MDZ4</accession>
<dbReference type="EMBL" id="NWUJ01000003">
    <property type="protein sequence ID" value="PFH36215.1"/>
    <property type="molecule type" value="Genomic_DNA"/>
</dbReference>
<feature type="compositionally biased region" description="Basic and acidic residues" evidence="16">
    <location>
        <begin position="186"/>
        <end position="195"/>
    </location>
</feature>
<evidence type="ECO:0000256" key="7">
    <source>
        <dbReference type="ARBA" id="ARBA00022705"/>
    </source>
</evidence>
<feature type="compositionally biased region" description="Acidic residues" evidence="16">
    <location>
        <begin position="978"/>
        <end position="991"/>
    </location>
</feature>
<dbReference type="EC" id="2.7.7.7" evidence="3"/>
<evidence type="ECO:0000256" key="12">
    <source>
        <dbReference type="ARBA" id="ARBA00023004"/>
    </source>
</evidence>
<evidence type="ECO:0000256" key="5">
    <source>
        <dbReference type="ARBA" id="ARBA00022679"/>
    </source>
</evidence>
<keyword evidence="13" id="KW-0411">Iron-sulfur</keyword>
<dbReference type="GO" id="GO:0000278">
    <property type="term" value="P:mitotic cell cycle"/>
    <property type="evidence" value="ECO:0007669"/>
    <property type="project" value="TreeGrafter"/>
</dbReference>
<dbReference type="GO" id="GO:0003677">
    <property type="term" value="F:DNA binding"/>
    <property type="evidence" value="ECO:0007669"/>
    <property type="project" value="UniProtKB-KW"/>
</dbReference>
<feature type="region of interest" description="Disordered" evidence="16">
    <location>
        <begin position="2552"/>
        <end position="2591"/>
    </location>
</feature>
<keyword evidence="8" id="KW-0479">Metal-binding</keyword>
<dbReference type="Pfam" id="PF23250">
    <property type="entry name" value="zf_DPOE_2"/>
    <property type="match status" value="1"/>
</dbReference>
<sequence>MPNSPSVARAPTQPEGARKDLARRSLSTSPSAERGEPGPAEVVCIDADEAETESVDIEEVWGGGAQAAGRDSLKRQYRPSVSTTSGRRAEDSNAASCLVCCGLVCCGLVCCGLVCCGLVCCGLVCCGLVCCGLVCCGLVFLVGRAGALCALLLFAEGGGWCGGGTSPGASSAAAASPSQADFPSATEREAREKRNPNFSRRGGEVPGASWLERELCVAVWDAPGTKRGYLYNIVQMQAEIATSEEKKETVSGLHLYFVSETGATWRTSLLHRPYFYLSLHRTRGSYFEQLKEALLDLLGEANVRFEKTLREDLSDPAHLAPLHPSWRKDGANRTSSFREFIKVSFANVKQLVGARDELRKIVRQNREACERRREEERLASFAEKTKAKTSAFSRTLRSPFASPDDANFSDLAFIQGASGDGGDKGGSDGQREGRDEARGGCGGKKSRQEQGADVTALIEDIFEADVLYVTRCCIDLKLRCGLWHDVQRTSSALASAVLLTPLPECATAPPLRVLAWDIECSKQPLKFPDSNSDHVILISYMFNGQGYLIVNRQWLSEDIHPFEFRAKKNMEGAGRFIIFNEKGEKELLARFVQHVLKLRPHILATYNGDTFDFPFVYRRGEINGLDFNTSFGITPFTSDSSYQGNSALIHIDCFKWVERDSYLPQGSRTLKLVCKEKLRFNPVEVDPEDMVPLALHRPQELAVYSVSDAVATFFLYEKYIHNFILALCTIIPMNPESVLRQGSGTLCEQLLMAEAAGRGVLFPNKHQTRYLQYWRDEKTRKMHLILEDSYVGGRVESLKCGIFRNDLEETFTLDSDAYQALIDSLDETLLFWLQQENGSAASAPLTPADFSDWEEHRNDMLERLTSLRNSRVLRSLPVLYHLDVSAMYPNIILTHRLQPPAVVDEDYCSQCPFSKEASLCQRRMTWTRKLEVSPAEKGHILPLQQKLQMKLFNVCTAPDLRGKKSSLATAAQARAAQEESEDSEAEEDDEEGGTKKRGRGGRDGFAREEDRQDAKSTKKSWTELTEKQKHMELVKVVKDFSVKAYKKTKMQKEVDQHAIVCQRENPFYVDTVRAFRDRRYIFKRRLKAAERLREKLEKDGGSFQAKKDADDTILLNDSLQLAHKCILNSFYGYVKRDAARWYSMQMGAVVTKAGADIIQGAKRMIDGLGVTMELDTDGIWCMLPQKFPQKYVFHQKETGKEFRFEFPTTMLNQDVHRRYTNDQYLDYDEATQTFKRRICNEVYFELDGPWRAMFLPASEKSDDLLKKRYVIFAQDGSISELKGFEVKRRGELQIIKLFQTEVFPKLIEGKTKEEAYRAAAAVAYRYRELLTSRGVSVQDDEDLEELIVTKKVLAKPVVSQGLGKSTSITTAKRLAELLRNETYLTEAPVSTQYIVVSRPVGVEKTARAVPVQLFHADPETKAFYYQKWLGLLASSFAPAADGDAGDAAAAETTPKKLARGAAQASANRTLAAIDIRQLIDWDYYAERLDVQFQKILCIPAMRQGLPNPIPEVAVPEWLKKQQAANNPLQSKMEHFFRKKKTDEVAKFAPEPRDASQAEGTLFGQEDDEPTPVAVEDAAAGSREEDAQDVVRREEDKAKEAFCAERERAAKQRQEEKRLWSTDVVSWILAQKKNWKQQRDQLRQARARALSAVQRLPPGTSRAALIAHVGVSKLMKHWGLSLHDVALLLTQPWHLLDFAVDAKDPGLFYCRVATDASRVFYTIPVQVYRQVYLNTKRDIRERLQDSDILSPEADIALKPLRGVYSLPRGMKQQQLLEMTLPESLFQSEKEKLPSLFYSDTAAIYETEIPLDFQFLSKVGNTMVVGSTNLEEALRPTDGRFFSPSLSRFSSSSRSSFSSGATSSAYLSAVSPILVHVFHHKAPGAEAIDRIFVAVYEPRQSCAFFVGGALKEGNVARADPVAAMDEFVSALRRALRRRRERAAESGEEAPAAEDMEGDGEEDAQPAHSQSVADKARASQRGEPAEDCGDIDGLETLEPRDLETFAATFARLRQPTVHLGSSATSQRSVAAVLRDLEAALRERHYRSAASASAPSAAARNSRASAPKPLVYLCSTLDAEELGAWALPTHALGPSSHGPGGERLSVVHCKGLDRRFSRIKRSNFAEDCLRESLALLFWQHRVFEESLWVSRLFSFPLGNLLALATPRRTSPASPLFFSSAAAQPASAPHTRLLYDLHFAQLLRERKGILWGGRPDVMHAVPGAHAEPAAGPAEARDGARGLNLERDVDLGNARLSALNHADHDLAASIEPIVEPGIYRSVCFEILLNDALIFNSVRLCDKIDPEYTTASDWLNRESSALNAARRENLLKSENDEGATNGEKAEDGVDAEMKDFDANGPDDGLADFHSTTQFHPAAFRTLGRSLEALYKDLSSLRGRVAYPSVVRHLVALPNFFYAWVCSQEALLFDPALHQKVLRYCTVYFSLFLTELSERRNLTVVFANPRRLLVATPHVLLSEGEKHLTSVILHLNRSPLFDALPVTVSSAFLAVAQLDASSWIGYKEIFGEAEEAQDVRGDTESQGSPQRQPWRKEIAELLARRGSADESPVARRRGSQAANGDASDLDEEEEEEEDAESVGLPAAATPVEDHLVFFCCLPVPVRRFLRALLDRIVLSPLQSFYRKIFEDEDDLAPSAEAANCDALGNQVPLALLNMTPEETKKEIHTFVAALWFTPSDILLTHDEDEMDAADEDEARGRAHGEKRAKKKIHFLMKALQEGKKLTLFSHILLCLEDPRFMLQQYGRVDAMGDLSFKQLEFPNRLGSRLRHTGGNWRLEAVKVLVRLLAVDRAIDFTADNWAQAFDERRHELFELAGESEFSHLGWRSPLKSLALRDVECGACHTVANLDLLLCIREDQEILENGEVVEFKTCNCPRCGEAFPDPVIEAHLYRAVGAKYYAYAAQDHPCSACNAVNALYRRSKCRCGKSLKPRLRAEDWEEFIESVQEFAVEMGYAKLQYRLAALQQACLLLGDSAA</sequence>
<dbReference type="InterPro" id="IPR042087">
    <property type="entry name" value="DNA_pol_B_thumb"/>
</dbReference>
<dbReference type="GeneID" id="40309337"/>
<feature type="domain" description="DNA polymerase epsilon catalytic subunit A C-terminal" evidence="17">
    <location>
        <begin position="2025"/>
        <end position="2514"/>
    </location>
</feature>
<dbReference type="PANTHER" id="PTHR10670">
    <property type="entry name" value="DNA POLYMERASE EPSILON CATALYTIC SUBUNIT A"/>
    <property type="match status" value="1"/>
</dbReference>
<dbReference type="FunFam" id="3.30.420.10:FF:000010">
    <property type="entry name" value="DNA polymerase epsilon catalytic subunit"/>
    <property type="match status" value="1"/>
</dbReference>
<dbReference type="GO" id="GO:0000166">
    <property type="term" value="F:nucleotide binding"/>
    <property type="evidence" value="ECO:0007669"/>
    <property type="project" value="InterPro"/>
</dbReference>
<dbReference type="STRING" id="94643.A0A2A9MDZ4"/>
<dbReference type="GO" id="GO:0008270">
    <property type="term" value="F:zinc ion binding"/>
    <property type="evidence" value="ECO:0007669"/>
    <property type="project" value="UniProtKB-KW"/>
</dbReference>
<evidence type="ECO:0000256" key="3">
    <source>
        <dbReference type="ARBA" id="ARBA00012417"/>
    </source>
</evidence>
<feature type="region of interest" description="Disordered" evidence="16">
    <location>
        <begin position="1"/>
        <end position="40"/>
    </location>
</feature>
<dbReference type="InterPro" id="IPR012337">
    <property type="entry name" value="RNaseH-like_sf"/>
</dbReference>
<dbReference type="Pfam" id="PF03104">
    <property type="entry name" value="DNA_pol_B_exo1"/>
    <property type="match status" value="1"/>
</dbReference>
<feature type="compositionally biased region" description="Low complexity" evidence="16">
    <location>
        <begin position="172"/>
        <end position="185"/>
    </location>
</feature>
<dbReference type="InterPro" id="IPR029703">
    <property type="entry name" value="POL2"/>
</dbReference>
<keyword evidence="19" id="KW-1185">Reference proteome</keyword>
<evidence type="ECO:0000256" key="6">
    <source>
        <dbReference type="ARBA" id="ARBA00022695"/>
    </source>
</evidence>
<dbReference type="GO" id="GO:0008622">
    <property type="term" value="C:epsilon DNA polymerase complex"/>
    <property type="evidence" value="ECO:0007669"/>
    <property type="project" value="InterPro"/>
</dbReference>
<dbReference type="Gene3D" id="3.30.420.10">
    <property type="entry name" value="Ribonuclease H-like superfamily/Ribonuclease H"/>
    <property type="match status" value="1"/>
</dbReference>
<keyword evidence="6" id="KW-0548">Nucleotidyltransferase</keyword>
<dbReference type="SMART" id="SM01159">
    <property type="entry name" value="DUF1744"/>
    <property type="match status" value="1"/>
</dbReference>
<keyword evidence="4" id="KW-0004">4Fe-4S</keyword>
<dbReference type="InterPro" id="IPR013697">
    <property type="entry name" value="DNA_pol_e_suA_C"/>
</dbReference>
<keyword evidence="7" id="KW-0235">DNA replication</keyword>
<evidence type="ECO:0000256" key="8">
    <source>
        <dbReference type="ARBA" id="ARBA00022723"/>
    </source>
</evidence>
<keyword evidence="9" id="KW-0863">Zinc-finger</keyword>
<proteinExistence type="inferred from homology"/>
<feature type="compositionally biased region" description="Basic and acidic residues" evidence="16">
    <location>
        <begin position="1546"/>
        <end position="1555"/>
    </location>
</feature>
<feature type="region of interest" description="Disordered" evidence="16">
    <location>
        <begin position="418"/>
        <end position="447"/>
    </location>
</feature>
<dbReference type="SUPFAM" id="SSF56672">
    <property type="entry name" value="DNA/RNA polymerases"/>
    <property type="match status" value="1"/>
</dbReference>
<feature type="region of interest" description="Disordered" evidence="16">
    <location>
        <begin position="172"/>
        <end position="204"/>
    </location>
</feature>
<evidence type="ECO:0000256" key="9">
    <source>
        <dbReference type="ARBA" id="ARBA00022771"/>
    </source>
</evidence>
<protein>
    <recommendedName>
        <fullName evidence="3">DNA-directed DNA polymerase</fullName>
        <ecNumber evidence="3">2.7.7.7</ecNumber>
    </recommendedName>
</protein>
<dbReference type="InterPro" id="IPR006172">
    <property type="entry name" value="DNA-dir_DNA_pol_B"/>
</dbReference>
<evidence type="ECO:0000256" key="1">
    <source>
        <dbReference type="ARBA" id="ARBA00004123"/>
    </source>
</evidence>
<evidence type="ECO:0000256" key="13">
    <source>
        <dbReference type="ARBA" id="ARBA00023014"/>
    </source>
</evidence>
<comment type="similarity">
    <text evidence="2">Belongs to the DNA polymerase type-B family.</text>
</comment>
<dbReference type="SUPFAM" id="SSF53098">
    <property type="entry name" value="Ribonuclease H-like"/>
    <property type="match status" value="1"/>
</dbReference>
<dbReference type="InterPro" id="IPR043502">
    <property type="entry name" value="DNA/RNA_pol_sf"/>
</dbReference>
<dbReference type="GO" id="GO:0045004">
    <property type="term" value="P:DNA replication proofreading"/>
    <property type="evidence" value="ECO:0007669"/>
    <property type="project" value="TreeGrafter"/>
</dbReference>
<organism evidence="18 19">
    <name type="scientific">Besnoitia besnoiti</name>
    <name type="common">Apicomplexan protozoan</name>
    <dbReference type="NCBI Taxonomy" id="94643"/>
    <lineage>
        <taxon>Eukaryota</taxon>
        <taxon>Sar</taxon>
        <taxon>Alveolata</taxon>
        <taxon>Apicomplexa</taxon>
        <taxon>Conoidasida</taxon>
        <taxon>Coccidia</taxon>
        <taxon>Eucoccidiorida</taxon>
        <taxon>Eimeriorina</taxon>
        <taxon>Sarcocystidae</taxon>
        <taxon>Besnoitia</taxon>
    </lineage>
</organism>
<dbReference type="Pfam" id="PF00136">
    <property type="entry name" value="DNA_pol_B"/>
    <property type="match status" value="1"/>
</dbReference>
<comment type="caution">
    <text evidence="18">The sequence shown here is derived from an EMBL/GenBank/DDBJ whole genome shotgun (WGS) entry which is preliminary data.</text>
</comment>
<feature type="region of interest" description="Disordered" evidence="16">
    <location>
        <begin position="966"/>
        <end position="1023"/>
    </location>
</feature>
<dbReference type="Gene3D" id="1.10.132.60">
    <property type="entry name" value="DNA polymerase family B, C-terminal domain"/>
    <property type="match status" value="1"/>
</dbReference>
<keyword evidence="12" id="KW-0408">Iron</keyword>
<keyword evidence="10" id="KW-0862">Zinc</keyword>
<dbReference type="RefSeq" id="XP_029220224.1">
    <property type="nucleotide sequence ID" value="XM_029362858.1"/>
</dbReference>
<keyword evidence="11" id="KW-0239">DNA-directed DNA polymerase</keyword>
<dbReference type="InterPro" id="IPR006134">
    <property type="entry name" value="DNA-dir_DNA_pol_B_multi_dom"/>
</dbReference>
<feature type="compositionally biased region" description="Basic and acidic residues" evidence="16">
    <location>
        <begin position="1000"/>
        <end position="1023"/>
    </location>
</feature>
<dbReference type="Proteomes" id="UP000224006">
    <property type="component" value="Chromosome III"/>
</dbReference>
<keyword evidence="5" id="KW-0808">Transferase</keyword>
<dbReference type="PANTHER" id="PTHR10670:SF0">
    <property type="entry name" value="DNA POLYMERASE EPSILON CATALYTIC SUBUNIT A"/>
    <property type="match status" value="1"/>
</dbReference>
<feature type="compositionally biased region" description="Acidic residues" evidence="16">
    <location>
        <begin position="2575"/>
        <end position="2588"/>
    </location>
</feature>
<feature type="compositionally biased region" description="Basic and acidic residues" evidence="16">
    <location>
        <begin position="1581"/>
        <end position="1594"/>
    </location>
</feature>
<dbReference type="KEGG" id="bbes:BESB_044070"/>
<keyword evidence="15" id="KW-0539">Nucleus</keyword>
<feature type="compositionally biased region" description="Basic and acidic residues" evidence="16">
    <location>
        <begin position="421"/>
        <end position="438"/>
    </location>
</feature>
<evidence type="ECO:0000256" key="16">
    <source>
        <dbReference type="SAM" id="MobiDB-lite"/>
    </source>
</evidence>
<feature type="region of interest" description="Disordered" evidence="16">
    <location>
        <begin position="1546"/>
        <end position="1594"/>
    </location>
</feature>